<evidence type="ECO:0000256" key="1">
    <source>
        <dbReference type="ARBA" id="ARBA00022857"/>
    </source>
</evidence>
<dbReference type="PANTHER" id="PTHR48106:SF18">
    <property type="entry name" value="QUINONE OXIDOREDUCTASE PIG3"/>
    <property type="match status" value="1"/>
</dbReference>
<organism evidence="4 5">
    <name type="scientific">Pontibacter arcticus</name>
    <dbReference type="NCBI Taxonomy" id="2080288"/>
    <lineage>
        <taxon>Bacteria</taxon>
        <taxon>Pseudomonadati</taxon>
        <taxon>Bacteroidota</taxon>
        <taxon>Cytophagia</taxon>
        <taxon>Cytophagales</taxon>
        <taxon>Hymenobacteraceae</taxon>
        <taxon>Pontibacter</taxon>
    </lineage>
</organism>
<dbReference type="Pfam" id="PF08240">
    <property type="entry name" value="ADH_N"/>
    <property type="match status" value="1"/>
</dbReference>
<keyword evidence="5" id="KW-1185">Reference proteome</keyword>
<dbReference type="InterPro" id="IPR036291">
    <property type="entry name" value="NAD(P)-bd_dom_sf"/>
</dbReference>
<dbReference type="InterPro" id="IPR014189">
    <property type="entry name" value="Quinone_OxRdtase_PIG3"/>
</dbReference>
<feature type="domain" description="Enoyl reductase (ER)" evidence="3">
    <location>
        <begin position="10"/>
        <end position="323"/>
    </location>
</feature>
<dbReference type="GO" id="GO:0070402">
    <property type="term" value="F:NADPH binding"/>
    <property type="evidence" value="ECO:0007669"/>
    <property type="project" value="TreeGrafter"/>
</dbReference>
<dbReference type="InterPro" id="IPR011032">
    <property type="entry name" value="GroES-like_sf"/>
</dbReference>
<dbReference type="InterPro" id="IPR013149">
    <property type="entry name" value="ADH-like_C"/>
</dbReference>
<accession>A0A364RHS6</accession>
<dbReference type="GO" id="GO:0016651">
    <property type="term" value="F:oxidoreductase activity, acting on NAD(P)H"/>
    <property type="evidence" value="ECO:0007669"/>
    <property type="project" value="TreeGrafter"/>
</dbReference>
<dbReference type="SMART" id="SM00829">
    <property type="entry name" value="PKS_ER"/>
    <property type="match status" value="1"/>
</dbReference>
<dbReference type="PANTHER" id="PTHR48106">
    <property type="entry name" value="QUINONE OXIDOREDUCTASE PIG3-RELATED"/>
    <property type="match status" value="1"/>
</dbReference>
<sequence length="327" mass="35334">MKAILVKQPGGPEELIPGEYEKPQPKPDELLVKVHATALNRADTLQRQGKYPAPKGASPLLGLEIAGEVVETGAACTKYKKGDKVFGLLPGGGYAEFAVINEAMAMPVPENLSMEEATAIPEVFLTAYQALVWLGKLQAGERVLVHAGASGVGTAAIQLARAIGAEVLVTASSQKIQACLELGANKAIDYTKTSFETEVLTHTNNEGVDVIIDFISGPYFQQNINCLRTDGRLVILASMGGGKVQEFDLRQILVKRLQVIGSTLRSRTPAYQAKLTQEMSQFTMPYFESGEIKPVVDSVFDWEEAAEAHRYMEANKNIGKIVLKVSA</sequence>
<evidence type="ECO:0000313" key="5">
    <source>
        <dbReference type="Proteomes" id="UP000251692"/>
    </source>
</evidence>
<dbReference type="SUPFAM" id="SSF51735">
    <property type="entry name" value="NAD(P)-binding Rossmann-fold domains"/>
    <property type="match status" value="1"/>
</dbReference>
<evidence type="ECO:0000313" key="4">
    <source>
        <dbReference type="EMBL" id="RAU83814.1"/>
    </source>
</evidence>
<dbReference type="CDD" id="cd05276">
    <property type="entry name" value="p53_inducible_oxidoreductase"/>
    <property type="match status" value="1"/>
</dbReference>
<reference evidence="4 5" key="2">
    <citation type="submission" date="2018-07" db="EMBL/GenBank/DDBJ databases">
        <title>Pontibacter sp. 2b14 genomic sequence and assembly.</title>
        <authorList>
            <person name="Du Z.-J."/>
        </authorList>
    </citation>
    <scope>NUCLEOTIDE SEQUENCE [LARGE SCALE GENOMIC DNA]</scope>
    <source>
        <strain evidence="4 5">2b14</strain>
    </source>
</reference>
<gene>
    <name evidence="4" type="ORF">DP923_01745</name>
</gene>
<dbReference type="Gene3D" id="3.90.180.10">
    <property type="entry name" value="Medium-chain alcohol dehydrogenases, catalytic domain"/>
    <property type="match status" value="1"/>
</dbReference>
<reference evidence="4 5" key="1">
    <citation type="submission" date="2018-06" db="EMBL/GenBank/DDBJ databases">
        <authorList>
            <person name="Liu Z.-W."/>
        </authorList>
    </citation>
    <scope>NUCLEOTIDE SEQUENCE [LARGE SCALE GENOMIC DNA]</scope>
    <source>
        <strain evidence="4 5">2b14</strain>
    </source>
</reference>
<dbReference type="Gene3D" id="3.40.50.720">
    <property type="entry name" value="NAD(P)-binding Rossmann-like Domain"/>
    <property type="match status" value="1"/>
</dbReference>
<protein>
    <submittedName>
        <fullName evidence="4">NAD(P)H-quinone oxidoreductase</fullName>
    </submittedName>
</protein>
<comment type="caution">
    <text evidence="4">The sequence shown here is derived from an EMBL/GenBank/DDBJ whole genome shotgun (WGS) entry which is preliminary data.</text>
</comment>
<proteinExistence type="predicted"/>
<dbReference type="OrthoDB" id="648910at2"/>
<dbReference type="SUPFAM" id="SSF50129">
    <property type="entry name" value="GroES-like"/>
    <property type="match status" value="1"/>
</dbReference>
<dbReference type="RefSeq" id="WP_112303851.1">
    <property type="nucleotide sequence ID" value="NZ_QMDV01000001.1"/>
</dbReference>
<keyword evidence="2" id="KW-0560">Oxidoreductase</keyword>
<dbReference type="Proteomes" id="UP000251692">
    <property type="component" value="Unassembled WGS sequence"/>
</dbReference>
<dbReference type="EMBL" id="QMDV01000001">
    <property type="protein sequence ID" value="RAU83814.1"/>
    <property type="molecule type" value="Genomic_DNA"/>
</dbReference>
<evidence type="ECO:0000256" key="2">
    <source>
        <dbReference type="ARBA" id="ARBA00023002"/>
    </source>
</evidence>
<dbReference type="InterPro" id="IPR020843">
    <property type="entry name" value="ER"/>
</dbReference>
<evidence type="ECO:0000259" key="3">
    <source>
        <dbReference type="SMART" id="SM00829"/>
    </source>
</evidence>
<dbReference type="AlphaFoldDB" id="A0A364RHS6"/>
<keyword evidence="1" id="KW-0521">NADP</keyword>
<dbReference type="InterPro" id="IPR013154">
    <property type="entry name" value="ADH-like_N"/>
</dbReference>
<dbReference type="NCBIfam" id="TIGR02824">
    <property type="entry name" value="quinone_pig3"/>
    <property type="match status" value="1"/>
</dbReference>
<dbReference type="Pfam" id="PF00107">
    <property type="entry name" value="ADH_zinc_N"/>
    <property type="match status" value="1"/>
</dbReference>
<name>A0A364RHS6_9BACT</name>